<name>A0A318KDQ9_9NOCA</name>
<evidence type="ECO:0000313" key="1">
    <source>
        <dbReference type="EMBL" id="PXX70909.1"/>
    </source>
</evidence>
<organism evidence="1 2">
    <name type="scientific">Nocardia tenerifensis</name>
    <dbReference type="NCBI Taxonomy" id="228006"/>
    <lineage>
        <taxon>Bacteria</taxon>
        <taxon>Bacillati</taxon>
        <taxon>Actinomycetota</taxon>
        <taxon>Actinomycetes</taxon>
        <taxon>Mycobacteriales</taxon>
        <taxon>Nocardiaceae</taxon>
        <taxon>Nocardia</taxon>
    </lineage>
</organism>
<dbReference type="Proteomes" id="UP000247569">
    <property type="component" value="Unassembled WGS sequence"/>
</dbReference>
<protein>
    <submittedName>
        <fullName evidence="1">Uncharacterized protein</fullName>
    </submittedName>
</protein>
<dbReference type="EMBL" id="QJKF01000001">
    <property type="protein sequence ID" value="PXX70909.1"/>
    <property type="molecule type" value="Genomic_DNA"/>
</dbReference>
<keyword evidence="2" id="KW-1185">Reference proteome</keyword>
<reference evidence="1 2" key="1">
    <citation type="submission" date="2018-05" db="EMBL/GenBank/DDBJ databases">
        <title>Genomic Encyclopedia of Type Strains, Phase IV (KMG-IV): sequencing the most valuable type-strain genomes for metagenomic binning, comparative biology and taxonomic classification.</title>
        <authorList>
            <person name="Goeker M."/>
        </authorList>
    </citation>
    <scope>NUCLEOTIDE SEQUENCE [LARGE SCALE GENOMIC DNA]</scope>
    <source>
        <strain evidence="1 2">DSM 44704</strain>
    </source>
</reference>
<proteinExistence type="predicted"/>
<sequence length="30" mass="3007">MTGNVKTLTAVDLIFAIAAGDADIEDGLAT</sequence>
<comment type="caution">
    <text evidence="1">The sequence shown here is derived from an EMBL/GenBank/DDBJ whole genome shotgun (WGS) entry which is preliminary data.</text>
</comment>
<dbReference type="AlphaFoldDB" id="A0A318KDQ9"/>
<accession>A0A318KDQ9</accession>
<evidence type="ECO:0000313" key="2">
    <source>
        <dbReference type="Proteomes" id="UP000247569"/>
    </source>
</evidence>
<gene>
    <name evidence="1" type="ORF">DFR70_101330</name>
</gene>